<dbReference type="Proteomes" id="UP000799429">
    <property type="component" value="Unassembled WGS sequence"/>
</dbReference>
<keyword evidence="3 5" id="KW-1133">Transmembrane helix</keyword>
<keyword evidence="8" id="KW-1185">Reference proteome</keyword>
<dbReference type="OrthoDB" id="194139at2759"/>
<proteinExistence type="predicted"/>
<dbReference type="GO" id="GO:0022857">
    <property type="term" value="F:transmembrane transporter activity"/>
    <property type="evidence" value="ECO:0007669"/>
    <property type="project" value="InterPro"/>
</dbReference>
<dbReference type="PANTHER" id="PTHR23507:SF1">
    <property type="entry name" value="FI18259P1-RELATED"/>
    <property type="match status" value="1"/>
</dbReference>
<keyword evidence="4 5" id="KW-0472">Membrane</keyword>
<comment type="subcellular location">
    <subcellularLocation>
        <location evidence="1">Membrane</location>
        <topology evidence="1">Multi-pass membrane protein</topology>
    </subcellularLocation>
</comment>
<keyword evidence="2 5" id="KW-0812">Transmembrane</keyword>
<dbReference type="SUPFAM" id="SSF103473">
    <property type="entry name" value="MFS general substrate transporter"/>
    <property type="match status" value="1"/>
</dbReference>
<evidence type="ECO:0000256" key="4">
    <source>
        <dbReference type="ARBA" id="ARBA00023136"/>
    </source>
</evidence>
<dbReference type="InterPro" id="IPR011701">
    <property type="entry name" value="MFS"/>
</dbReference>
<feature type="transmembrane region" description="Helical" evidence="5">
    <location>
        <begin position="190"/>
        <end position="209"/>
    </location>
</feature>
<keyword evidence="6" id="KW-0732">Signal</keyword>
<feature type="transmembrane region" description="Helical" evidence="5">
    <location>
        <begin position="124"/>
        <end position="145"/>
    </location>
</feature>
<dbReference type="Pfam" id="PF07690">
    <property type="entry name" value="MFS_1"/>
    <property type="match status" value="1"/>
</dbReference>
<dbReference type="Gene3D" id="1.20.1250.20">
    <property type="entry name" value="MFS general substrate transporter like domains"/>
    <property type="match status" value="1"/>
</dbReference>
<feature type="transmembrane region" description="Helical" evidence="5">
    <location>
        <begin position="67"/>
        <end position="87"/>
    </location>
</feature>
<dbReference type="EMBL" id="MU006091">
    <property type="protein sequence ID" value="KAF2841302.1"/>
    <property type="molecule type" value="Genomic_DNA"/>
</dbReference>
<dbReference type="GO" id="GO:0016020">
    <property type="term" value="C:membrane"/>
    <property type="evidence" value="ECO:0007669"/>
    <property type="project" value="UniProtKB-SubCell"/>
</dbReference>
<feature type="transmembrane region" description="Helical" evidence="5">
    <location>
        <begin position="166"/>
        <end position="184"/>
    </location>
</feature>
<comment type="caution">
    <text evidence="7">The sequence shown here is derived from an EMBL/GenBank/DDBJ whole genome shotgun (WGS) entry which is preliminary data.</text>
</comment>
<feature type="non-terminal residue" evidence="7">
    <location>
        <position position="1"/>
    </location>
</feature>
<organism evidence="7 8">
    <name type="scientific">Patellaria atrata CBS 101060</name>
    <dbReference type="NCBI Taxonomy" id="1346257"/>
    <lineage>
        <taxon>Eukaryota</taxon>
        <taxon>Fungi</taxon>
        <taxon>Dikarya</taxon>
        <taxon>Ascomycota</taxon>
        <taxon>Pezizomycotina</taxon>
        <taxon>Dothideomycetes</taxon>
        <taxon>Dothideomycetes incertae sedis</taxon>
        <taxon>Patellariales</taxon>
        <taxon>Patellariaceae</taxon>
        <taxon>Patellaria</taxon>
    </lineage>
</organism>
<accession>A0A9P4VTV0</accession>
<feature type="non-terminal residue" evidence="7">
    <location>
        <position position="419"/>
    </location>
</feature>
<evidence type="ECO:0000256" key="1">
    <source>
        <dbReference type="ARBA" id="ARBA00004141"/>
    </source>
</evidence>
<feature type="signal peptide" evidence="6">
    <location>
        <begin position="1"/>
        <end position="19"/>
    </location>
</feature>
<reference evidence="7" key="1">
    <citation type="journal article" date="2020" name="Stud. Mycol.">
        <title>101 Dothideomycetes genomes: a test case for predicting lifestyles and emergence of pathogens.</title>
        <authorList>
            <person name="Haridas S."/>
            <person name="Albert R."/>
            <person name="Binder M."/>
            <person name="Bloem J."/>
            <person name="Labutti K."/>
            <person name="Salamov A."/>
            <person name="Andreopoulos B."/>
            <person name="Baker S."/>
            <person name="Barry K."/>
            <person name="Bills G."/>
            <person name="Bluhm B."/>
            <person name="Cannon C."/>
            <person name="Castanera R."/>
            <person name="Culley D."/>
            <person name="Daum C."/>
            <person name="Ezra D."/>
            <person name="Gonzalez J."/>
            <person name="Henrissat B."/>
            <person name="Kuo A."/>
            <person name="Liang C."/>
            <person name="Lipzen A."/>
            <person name="Lutzoni F."/>
            <person name="Magnuson J."/>
            <person name="Mondo S."/>
            <person name="Nolan M."/>
            <person name="Ohm R."/>
            <person name="Pangilinan J."/>
            <person name="Park H.-J."/>
            <person name="Ramirez L."/>
            <person name="Alfaro M."/>
            <person name="Sun H."/>
            <person name="Tritt A."/>
            <person name="Yoshinaga Y."/>
            <person name="Zwiers L.-H."/>
            <person name="Turgeon B."/>
            <person name="Goodwin S."/>
            <person name="Spatafora J."/>
            <person name="Crous P."/>
            <person name="Grigoriev I."/>
        </authorList>
    </citation>
    <scope>NUCLEOTIDE SEQUENCE</scope>
    <source>
        <strain evidence="7">CBS 101060</strain>
    </source>
</reference>
<feature type="chain" id="PRO_5040365365" evidence="6">
    <location>
        <begin position="20"/>
        <end position="419"/>
    </location>
</feature>
<protein>
    <submittedName>
        <fullName evidence="7">MFS general substrate transporter</fullName>
    </submittedName>
</protein>
<sequence length="419" mass="46765">LISLLTLNVLLEISEVVQIAPTIRLLEDAICRQYYRSSGELGALEEVHEMMCKIEVVQAHLACVRGWLGFFDAIPILCFGFVFGQLADRYGRKVIFSASVIGITLQMAWIYFTAYYWAYVPIQMVWFSSIFRLIGGGPHMALSMLMTMSADRATDETRSRAFYRTFSVYLTTDLIGPQLAYIALGHSLWLPYLICGLSLALTFPVLYAMPSTMPAQKAQVFQDKSPFGVTSYKGYTSFLKNWRILLGLMTLFVAQFRWIAIDILLPYTSMTFGWSIGKTNLLISIVSAVNIFTFLLFLPYVTMVLQERSHVPIAVIDLFVTRASSTLLAIGLALMTLAWSPALLIFALVIYAGGFGTRASMLSVITGFIDPSQETARLYTLVSMAEAVAHMLGSPFVEHVWASGIRLGGQWMILPFVVL</sequence>
<dbReference type="PANTHER" id="PTHR23507">
    <property type="entry name" value="ZGC:174356"/>
    <property type="match status" value="1"/>
</dbReference>
<evidence type="ECO:0000256" key="6">
    <source>
        <dbReference type="SAM" id="SignalP"/>
    </source>
</evidence>
<feature type="transmembrane region" description="Helical" evidence="5">
    <location>
        <begin position="281"/>
        <end position="301"/>
    </location>
</feature>
<feature type="transmembrane region" description="Helical" evidence="5">
    <location>
        <begin position="242"/>
        <end position="261"/>
    </location>
</feature>
<dbReference type="AlphaFoldDB" id="A0A9P4VTV0"/>
<dbReference type="InterPro" id="IPR036259">
    <property type="entry name" value="MFS_trans_sf"/>
</dbReference>
<evidence type="ECO:0000256" key="5">
    <source>
        <dbReference type="SAM" id="Phobius"/>
    </source>
</evidence>
<gene>
    <name evidence="7" type="ORF">M501DRAFT_918709</name>
</gene>
<feature type="transmembrane region" description="Helical" evidence="5">
    <location>
        <begin position="94"/>
        <end position="118"/>
    </location>
</feature>
<evidence type="ECO:0000256" key="2">
    <source>
        <dbReference type="ARBA" id="ARBA00022692"/>
    </source>
</evidence>
<evidence type="ECO:0000313" key="7">
    <source>
        <dbReference type="EMBL" id="KAF2841302.1"/>
    </source>
</evidence>
<name>A0A9P4VTV0_9PEZI</name>
<evidence type="ECO:0000256" key="3">
    <source>
        <dbReference type="ARBA" id="ARBA00022989"/>
    </source>
</evidence>
<evidence type="ECO:0000313" key="8">
    <source>
        <dbReference type="Proteomes" id="UP000799429"/>
    </source>
</evidence>